<sequence>MTALNLDHLHTFCLVARYGSFSSAANLLGLSQPAVSQQIRQLEQWFATRLLERTARGMKPTPAGQVLLELSPQLEHIVADIQAQVANCSGIARGIVSLGMGATACIHLMPPVLQALRQSHPQLTVSIRTGNTQEIIRAVEENRLDAGLVTLPADSRNIALTPLCDDEFFAIGPSEEARDRVLSPLTPETLSQHPLIIFEPGSSTRKCIDGWFSEAGFGLQPVMELGSIEAIKSLVRAGMGYSIVPAMAITQPEPGITSQPLTPRLSRTLALALRQDKPLNHGMNALLSALKNAVLPVNPV</sequence>
<dbReference type="Pfam" id="PF00126">
    <property type="entry name" value="HTH_1"/>
    <property type="match status" value="1"/>
</dbReference>
<comment type="similarity">
    <text evidence="1">Belongs to the LysR transcriptional regulatory family.</text>
</comment>
<dbReference type="Gene3D" id="3.40.190.290">
    <property type="match status" value="1"/>
</dbReference>
<dbReference type="GO" id="GO:0000976">
    <property type="term" value="F:transcription cis-regulatory region binding"/>
    <property type="evidence" value="ECO:0007669"/>
    <property type="project" value="TreeGrafter"/>
</dbReference>
<dbReference type="Gene3D" id="1.10.10.10">
    <property type="entry name" value="Winged helix-like DNA-binding domain superfamily/Winged helix DNA-binding domain"/>
    <property type="match status" value="1"/>
</dbReference>
<dbReference type="SUPFAM" id="SSF53850">
    <property type="entry name" value="Periplasmic binding protein-like II"/>
    <property type="match status" value="1"/>
</dbReference>
<evidence type="ECO:0000256" key="3">
    <source>
        <dbReference type="ARBA" id="ARBA00023125"/>
    </source>
</evidence>
<dbReference type="AlphaFoldDB" id="A0A1B7L457"/>
<proteinExistence type="inferred from homology"/>
<evidence type="ECO:0000259" key="5">
    <source>
        <dbReference type="PROSITE" id="PS50931"/>
    </source>
</evidence>
<name>A0A1B7L457_9ENTR</name>
<dbReference type="Pfam" id="PF03466">
    <property type="entry name" value="LysR_substrate"/>
    <property type="match status" value="1"/>
</dbReference>
<keyword evidence="7" id="KW-1185">Reference proteome</keyword>
<dbReference type="EMBL" id="LYRP01000012">
    <property type="protein sequence ID" value="OAT77152.1"/>
    <property type="molecule type" value="Genomic_DNA"/>
</dbReference>
<dbReference type="Proteomes" id="UP000078225">
    <property type="component" value="Unassembled WGS sequence"/>
</dbReference>
<comment type="caution">
    <text evidence="6">The sequence shown here is derived from an EMBL/GenBank/DDBJ whole genome shotgun (WGS) entry which is preliminary data.</text>
</comment>
<dbReference type="PANTHER" id="PTHR30126">
    <property type="entry name" value="HTH-TYPE TRANSCRIPTIONAL REGULATOR"/>
    <property type="match status" value="1"/>
</dbReference>
<keyword evidence="2" id="KW-0805">Transcription regulation</keyword>
<organism evidence="6 7">
    <name type="scientific">Mangrovibacter phragmitis</name>
    <dbReference type="NCBI Taxonomy" id="1691903"/>
    <lineage>
        <taxon>Bacteria</taxon>
        <taxon>Pseudomonadati</taxon>
        <taxon>Pseudomonadota</taxon>
        <taxon>Gammaproteobacteria</taxon>
        <taxon>Enterobacterales</taxon>
        <taxon>Enterobacteriaceae</taxon>
        <taxon>Mangrovibacter</taxon>
    </lineage>
</organism>
<dbReference type="GO" id="GO:0003700">
    <property type="term" value="F:DNA-binding transcription factor activity"/>
    <property type="evidence" value="ECO:0007669"/>
    <property type="project" value="InterPro"/>
</dbReference>
<evidence type="ECO:0000313" key="7">
    <source>
        <dbReference type="Proteomes" id="UP000078225"/>
    </source>
</evidence>
<accession>A0A1B7L457</accession>
<dbReference type="InterPro" id="IPR005119">
    <property type="entry name" value="LysR_subst-bd"/>
</dbReference>
<protein>
    <submittedName>
        <fullName evidence="6">LysR family transcriptional regulator</fullName>
    </submittedName>
</protein>
<evidence type="ECO:0000256" key="1">
    <source>
        <dbReference type="ARBA" id="ARBA00009437"/>
    </source>
</evidence>
<dbReference type="PRINTS" id="PR00039">
    <property type="entry name" value="HTHLYSR"/>
</dbReference>
<keyword evidence="3" id="KW-0238">DNA-binding</keyword>
<evidence type="ECO:0000256" key="2">
    <source>
        <dbReference type="ARBA" id="ARBA00023015"/>
    </source>
</evidence>
<dbReference type="OrthoDB" id="9785745at2"/>
<dbReference type="SUPFAM" id="SSF46785">
    <property type="entry name" value="Winged helix' DNA-binding domain"/>
    <property type="match status" value="1"/>
</dbReference>
<dbReference type="InterPro" id="IPR036388">
    <property type="entry name" value="WH-like_DNA-bd_sf"/>
</dbReference>
<evidence type="ECO:0000256" key="4">
    <source>
        <dbReference type="ARBA" id="ARBA00023163"/>
    </source>
</evidence>
<dbReference type="CDD" id="cd05466">
    <property type="entry name" value="PBP2_LTTR_substrate"/>
    <property type="match status" value="1"/>
</dbReference>
<dbReference type="PROSITE" id="PS50931">
    <property type="entry name" value="HTH_LYSR"/>
    <property type="match status" value="1"/>
</dbReference>
<reference evidence="7" key="1">
    <citation type="submission" date="2016-05" db="EMBL/GenBank/DDBJ databases">
        <authorList>
            <person name="Behera P."/>
            <person name="Vaishampayan P."/>
            <person name="Singh N."/>
            <person name="Raina V."/>
            <person name="Suar M."/>
            <person name="Pattnaik A."/>
            <person name="Rastogi G."/>
        </authorList>
    </citation>
    <scope>NUCLEOTIDE SEQUENCE [LARGE SCALE GENOMIC DNA]</scope>
    <source>
        <strain evidence="7">MP23</strain>
    </source>
</reference>
<dbReference type="RefSeq" id="WP_064597806.1">
    <property type="nucleotide sequence ID" value="NZ_CP134782.1"/>
</dbReference>
<dbReference type="InterPro" id="IPR036390">
    <property type="entry name" value="WH_DNA-bd_sf"/>
</dbReference>
<dbReference type="STRING" id="1691903.A9B99_07550"/>
<keyword evidence="4" id="KW-0804">Transcription</keyword>
<gene>
    <name evidence="6" type="ORF">A9B99_07550</name>
</gene>
<dbReference type="InterPro" id="IPR000847">
    <property type="entry name" value="LysR_HTH_N"/>
</dbReference>
<dbReference type="PANTHER" id="PTHR30126:SF39">
    <property type="entry name" value="HTH-TYPE TRANSCRIPTIONAL REGULATOR CYSL"/>
    <property type="match status" value="1"/>
</dbReference>
<feature type="domain" description="HTH lysR-type" evidence="5">
    <location>
        <begin position="4"/>
        <end position="61"/>
    </location>
</feature>
<dbReference type="FunFam" id="1.10.10.10:FF:000001">
    <property type="entry name" value="LysR family transcriptional regulator"/>
    <property type="match status" value="1"/>
</dbReference>
<evidence type="ECO:0000313" key="6">
    <source>
        <dbReference type="EMBL" id="OAT77152.1"/>
    </source>
</evidence>